<sequence>MRGRWSMAAIMALCVGMLSGCGGEDKFSIFMIDNQGNMSVIAEELETKLQEKLGEATEIEISASPMYSKDKLLVEYAARDHDLIILPEEDMKMYGRDGSNIPLENDFDQEKFSRGVFEGETYTRDENGDLSSDPVVGEHLFGIPLEEMSMFIDLQYAAKNLFATIPISTQDEQMSIEVLKALTE</sequence>
<evidence type="ECO:0000313" key="2">
    <source>
        <dbReference type="Proteomes" id="UP001220962"/>
    </source>
</evidence>
<dbReference type="AlphaFoldDB" id="A0AAX3N2V4"/>
<name>A0AAX3N2V4_9BACL</name>
<reference evidence="1" key="1">
    <citation type="submission" date="2023-02" db="EMBL/GenBank/DDBJ databases">
        <title>Pathogen: clinical or host-associated sample.</title>
        <authorList>
            <person name="Hergert J."/>
            <person name="Casey R."/>
            <person name="Wagner J."/>
            <person name="Young E.L."/>
            <person name="Oakeson K.F."/>
        </authorList>
    </citation>
    <scope>NUCLEOTIDE SEQUENCE</scope>
    <source>
        <strain evidence="1">2022CK-00830</strain>
    </source>
</reference>
<proteinExistence type="predicted"/>
<accession>A0AAX3N2V4</accession>
<protein>
    <recommendedName>
        <fullName evidence="3">Lipoprotein YteS</fullName>
    </recommendedName>
</protein>
<dbReference type="PROSITE" id="PS51257">
    <property type="entry name" value="PROKAR_LIPOPROTEIN"/>
    <property type="match status" value="1"/>
</dbReference>
<gene>
    <name evidence="1" type="ORF">PUW23_08160</name>
</gene>
<evidence type="ECO:0008006" key="3">
    <source>
        <dbReference type="Google" id="ProtNLM"/>
    </source>
</evidence>
<dbReference type="RefSeq" id="WP_047910004.1">
    <property type="nucleotide sequence ID" value="NZ_CP118101.1"/>
</dbReference>
<dbReference type="Proteomes" id="UP001220962">
    <property type="component" value="Chromosome"/>
</dbReference>
<organism evidence="1 2">
    <name type="scientific">Paenibacillus urinalis</name>
    <dbReference type="NCBI Taxonomy" id="521520"/>
    <lineage>
        <taxon>Bacteria</taxon>
        <taxon>Bacillati</taxon>
        <taxon>Bacillota</taxon>
        <taxon>Bacilli</taxon>
        <taxon>Bacillales</taxon>
        <taxon>Paenibacillaceae</taxon>
        <taxon>Paenibacillus</taxon>
    </lineage>
</organism>
<dbReference type="EMBL" id="CP118101">
    <property type="protein sequence ID" value="WDH84175.1"/>
    <property type="molecule type" value="Genomic_DNA"/>
</dbReference>
<evidence type="ECO:0000313" key="1">
    <source>
        <dbReference type="EMBL" id="WDH84175.1"/>
    </source>
</evidence>